<dbReference type="InterPro" id="IPR000212">
    <property type="entry name" value="DNA_helicase_UvrD/REP"/>
</dbReference>
<dbReference type="AlphaFoldDB" id="A0A382AIV0"/>
<dbReference type="GO" id="GO:0043138">
    <property type="term" value="F:3'-5' DNA helicase activity"/>
    <property type="evidence" value="ECO:0007669"/>
    <property type="project" value="TreeGrafter"/>
</dbReference>
<accession>A0A382AIV0</accession>
<reference evidence="2" key="1">
    <citation type="submission" date="2018-05" db="EMBL/GenBank/DDBJ databases">
        <authorList>
            <person name="Lanie J.A."/>
            <person name="Ng W.-L."/>
            <person name="Kazmierczak K.M."/>
            <person name="Andrzejewski T.M."/>
            <person name="Davidsen T.M."/>
            <person name="Wayne K.J."/>
            <person name="Tettelin H."/>
            <person name="Glass J.I."/>
            <person name="Rusch D."/>
            <person name="Podicherti R."/>
            <person name="Tsui H.-C.T."/>
            <person name="Winkler M.E."/>
        </authorList>
    </citation>
    <scope>NUCLEOTIDE SEQUENCE</scope>
</reference>
<dbReference type="PANTHER" id="PTHR11070">
    <property type="entry name" value="UVRD / RECB / PCRA DNA HELICASE FAMILY MEMBER"/>
    <property type="match status" value="1"/>
</dbReference>
<feature type="non-terminal residue" evidence="2">
    <location>
        <position position="446"/>
    </location>
</feature>
<feature type="domain" description="NERD" evidence="1">
    <location>
        <begin position="18"/>
        <end position="122"/>
    </location>
</feature>
<dbReference type="EMBL" id="UINC01025581">
    <property type="protein sequence ID" value="SVB01408.1"/>
    <property type="molecule type" value="Genomic_DNA"/>
</dbReference>
<proteinExistence type="predicted"/>
<sequence>VASLIPEDFNLDQLPHSERRSLTYLLGGLDETWYLIPTVPVVVEGKDYEIDIVAVSSTGGVVLIEVKGGKLEVRSGGWYQNGQPLKRSPGAQAAGAKHALVRRLKKMRVDHSGLFMNHAVAFPDIGDVPAGGIGPDLPREVILTRTELEWPEEALNHLVRKEGPIPEDRIVRFIQALRPDLVLDEGPPAFDRIFRRRADAATDSLLSALEALDVNQEVWITGAAGTGKTGLVRRWAKRAVDRNERVLAVSYNRPLADWLKRKVGIQDNRDRLVANTFHEAILSLLRPHGYEMPSELSDEYWKTGITGALAELAEEVGKPFDTVIVDEGQDFYHEWLESLRSLLDPQGPQKFLAVADPTQDIYVNSWELPPTAMTSAVTRLELDVNLRSSRTIAKFTQQLGGARPFPQNPKGHPVEHGLAGGLREARRQIQSFLTPLLDDHRQAPRG</sequence>
<evidence type="ECO:0000313" key="2">
    <source>
        <dbReference type="EMBL" id="SVB01408.1"/>
    </source>
</evidence>
<evidence type="ECO:0000259" key="1">
    <source>
        <dbReference type="Pfam" id="PF08378"/>
    </source>
</evidence>
<dbReference type="GO" id="GO:0005634">
    <property type="term" value="C:nucleus"/>
    <property type="evidence" value="ECO:0007669"/>
    <property type="project" value="TreeGrafter"/>
</dbReference>
<dbReference type="SUPFAM" id="SSF52540">
    <property type="entry name" value="P-loop containing nucleoside triphosphate hydrolases"/>
    <property type="match status" value="1"/>
</dbReference>
<dbReference type="Pfam" id="PF08378">
    <property type="entry name" value="NERD"/>
    <property type="match status" value="1"/>
</dbReference>
<dbReference type="GO" id="GO:0000725">
    <property type="term" value="P:recombinational repair"/>
    <property type="evidence" value="ECO:0007669"/>
    <property type="project" value="TreeGrafter"/>
</dbReference>
<name>A0A382AIV0_9ZZZZ</name>
<dbReference type="Gene3D" id="3.40.50.300">
    <property type="entry name" value="P-loop containing nucleotide triphosphate hydrolases"/>
    <property type="match status" value="1"/>
</dbReference>
<organism evidence="2">
    <name type="scientific">marine metagenome</name>
    <dbReference type="NCBI Taxonomy" id="408172"/>
    <lineage>
        <taxon>unclassified sequences</taxon>
        <taxon>metagenomes</taxon>
        <taxon>ecological metagenomes</taxon>
    </lineage>
</organism>
<dbReference type="GO" id="GO:0003677">
    <property type="term" value="F:DNA binding"/>
    <property type="evidence" value="ECO:0007669"/>
    <property type="project" value="InterPro"/>
</dbReference>
<dbReference type="InterPro" id="IPR011528">
    <property type="entry name" value="NERD"/>
</dbReference>
<dbReference type="PANTHER" id="PTHR11070:SF2">
    <property type="entry name" value="ATP-DEPENDENT DNA HELICASE SRS2"/>
    <property type="match status" value="1"/>
</dbReference>
<dbReference type="Pfam" id="PF13245">
    <property type="entry name" value="AAA_19"/>
    <property type="match status" value="1"/>
</dbReference>
<protein>
    <recommendedName>
        <fullName evidence="1">NERD domain-containing protein</fullName>
    </recommendedName>
</protein>
<feature type="non-terminal residue" evidence="2">
    <location>
        <position position="1"/>
    </location>
</feature>
<dbReference type="GO" id="GO:0005524">
    <property type="term" value="F:ATP binding"/>
    <property type="evidence" value="ECO:0007669"/>
    <property type="project" value="InterPro"/>
</dbReference>
<dbReference type="InterPro" id="IPR027417">
    <property type="entry name" value="P-loop_NTPase"/>
</dbReference>
<gene>
    <name evidence="2" type="ORF">METZ01_LOCUS154262</name>
</gene>